<feature type="transmembrane region" description="Helical" evidence="1">
    <location>
        <begin position="201"/>
        <end position="221"/>
    </location>
</feature>
<dbReference type="AlphaFoldDB" id="A0A420WGQ1"/>
<protein>
    <recommendedName>
        <fullName evidence="4">Membrane-anchored protein</fullName>
    </recommendedName>
</protein>
<keyword evidence="1" id="KW-1133">Transmembrane helix</keyword>
<dbReference type="EMBL" id="RBIG01000002">
    <property type="protein sequence ID" value="RKQ70178.1"/>
    <property type="molecule type" value="Genomic_DNA"/>
</dbReference>
<keyword evidence="1" id="KW-0472">Membrane</keyword>
<dbReference type="Proteomes" id="UP000277424">
    <property type="component" value="Unassembled WGS sequence"/>
</dbReference>
<gene>
    <name evidence="2" type="ORF">BCL74_2119</name>
</gene>
<proteinExistence type="predicted"/>
<dbReference type="OrthoDB" id="118340at2"/>
<evidence type="ECO:0000313" key="3">
    <source>
        <dbReference type="Proteomes" id="UP000277424"/>
    </source>
</evidence>
<comment type="caution">
    <text evidence="2">The sequence shown here is derived from an EMBL/GenBank/DDBJ whole genome shotgun (WGS) entry which is preliminary data.</text>
</comment>
<keyword evidence="1" id="KW-0812">Transmembrane</keyword>
<reference evidence="2 3" key="1">
    <citation type="submission" date="2018-10" db="EMBL/GenBank/DDBJ databases">
        <title>Comparative analysis of microorganisms from saline springs in Andes Mountain Range, Colombia.</title>
        <authorList>
            <person name="Rubin E."/>
        </authorList>
    </citation>
    <scope>NUCLEOTIDE SEQUENCE [LARGE SCALE GENOMIC DNA]</scope>
    <source>
        <strain evidence="2 3">USBA 36</strain>
    </source>
</reference>
<dbReference type="RefSeq" id="WP_008945395.1">
    <property type="nucleotide sequence ID" value="NZ_RBIG01000002.1"/>
</dbReference>
<evidence type="ECO:0008006" key="4">
    <source>
        <dbReference type="Google" id="ProtNLM"/>
    </source>
</evidence>
<sequence>MAPAPGSSLPARQASLPAHAGGILGCIDAIDGDRLFGWAWDPARPSARLPIEIYVDGDRTARMEAGQLREDLAANGIGDGYHAFEYQDPQGRALASHSIEVRLAGQAGSLPAAGQAASVLATHALFTRLAQLESAVAGLQDEQQKTGRFYHFALKGLETLQRDVTLHDKVLYRQDERTEAILQQTSRFGDFVRKIVWNRRFIVTLSFLGLFAHLFWIFIFFF</sequence>
<accession>A0A420WGQ1</accession>
<evidence type="ECO:0000313" key="2">
    <source>
        <dbReference type="EMBL" id="RKQ70178.1"/>
    </source>
</evidence>
<name>A0A420WGQ1_9PROT</name>
<organism evidence="2 3">
    <name type="scientific">Oceanibaculum indicum</name>
    <dbReference type="NCBI Taxonomy" id="526216"/>
    <lineage>
        <taxon>Bacteria</taxon>
        <taxon>Pseudomonadati</taxon>
        <taxon>Pseudomonadota</taxon>
        <taxon>Alphaproteobacteria</taxon>
        <taxon>Rhodospirillales</taxon>
        <taxon>Oceanibaculaceae</taxon>
        <taxon>Oceanibaculum</taxon>
    </lineage>
</organism>
<evidence type="ECO:0000256" key="1">
    <source>
        <dbReference type="SAM" id="Phobius"/>
    </source>
</evidence>